<dbReference type="OrthoDB" id="9805123at2"/>
<keyword evidence="2" id="KW-0378">Hydrolase</keyword>
<proteinExistence type="predicted"/>
<dbReference type="SUPFAM" id="SSF53474">
    <property type="entry name" value="alpha/beta-Hydrolases"/>
    <property type="match status" value="1"/>
</dbReference>
<dbReference type="Gene3D" id="1.10.10.800">
    <property type="match status" value="1"/>
</dbReference>
<reference evidence="2 3" key="1">
    <citation type="submission" date="2018-08" db="EMBL/GenBank/DDBJ databases">
        <title>Isolation, diversity and antifungal activity of Actinobacteria from wheat.</title>
        <authorList>
            <person name="Han C."/>
        </authorList>
    </citation>
    <scope>NUCLEOTIDE SEQUENCE [LARGE SCALE GENOMIC DNA]</scope>
    <source>
        <strain evidence="2 3">NEAU-YY421</strain>
    </source>
</reference>
<dbReference type="InterPro" id="IPR022742">
    <property type="entry name" value="Hydrolase_4"/>
</dbReference>
<dbReference type="EMBL" id="QUAK01000021">
    <property type="protein sequence ID" value="RFU87942.1"/>
    <property type="molecule type" value="Genomic_DNA"/>
</dbReference>
<gene>
    <name evidence="2" type="ORF">DY218_04075</name>
</gene>
<keyword evidence="3" id="KW-1185">Reference proteome</keyword>
<dbReference type="GO" id="GO:0016787">
    <property type="term" value="F:hydrolase activity"/>
    <property type="evidence" value="ECO:0007669"/>
    <property type="project" value="UniProtKB-KW"/>
</dbReference>
<feature type="domain" description="Serine aminopeptidase S33" evidence="1">
    <location>
        <begin position="56"/>
        <end position="150"/>
    </location>
</feature>
<dbReference type="PANTHER" id="PTHR47751:SF1">
    <property type="entry name" value="SUPERFAMILY HYDROLASE, PUTATIVE (AFU_ORTHOLOGUE AFUA_2G16580)-RELATED"/>
    <property type="match status" value="1"/>
</dbReference>
<dbReference type="Pfam" id="PF12146">
    <property type="entry name" value="Hydrolase_4"/>
    <property type="match status" value="1"/>
</dbReference>
<protein>
    <submittedName>
        <fullName evidence="2">Alpha/beta hydrolase</fullName>
    </submittedName>
</protein>
<dbReference type="InterPro" id="IPR029058">
    <property type="entry name" value="AB_hydrolase_fold"/>
</dbReference>
<evidence type="ECO:0000259" key="1">
    <source>
        <dbReference type="Pfam" id="PF12146"/>
    </source>
</evidence>
<dbReference type="Proteomes" id="UP000263094">
    <property type="component" value="Unassembled WGS sequence"/>
</dbReference>
<organism evidence="2 3">
    <name type="scientific">Streptomyces triticagri</name>
    <dbReference type="NCBI Taxonomy" id="2293568"/>
    <lineage>
        <taxon>Bacteria</taxon>
        <taxon>Bacillati</taxon>
        <taxon>Actinomycetota</taxon>
        <taxon>Actinomycetes</taxon>
        <taxon>Kitasatosporales</taxon>
        <taxon>Streptomycetaceae</taxon>
        <taxon>Streptomyces</taxon>
    </lineage>
</organism>
<name>A0A372MAH0_9ACTN</name>
<sequence length="303" mass="32358">MPVCEQVGFAGGGGKLAGRLFLPDPDASDPGADGTAPFTAVLVAGTWTSVKEQMADRYAEELARRGFAALSFDFTGYGESEGVPRDYESPELKVRDLQGAADFLAAHPAVAATGLGVLGVCAGAMYASAFAAQDTRVNSLALVAPWLHDRRICEENYGGPEGIEAKKAAAAAARRRYEETGEVVYVPVVSGSDPEAAMPFAIDFYLNPERGGIEQWPNRYAVMAWTEWLDFDAVALAPRLEAPTLLVHSEGAAIPDGARRFHAALGGPSEFLWTEGVQFDFYDQPQHVSLAADSAAEHFARTL</sequence>
<evidence type="ECO:0000313" key="2">
    <source>
        <dbReference type="EMBL" id="RFU87942.1"/>
    </source>
</evidence>
<dbReference type="Gene3D" id="3.40.50.1820">
    <property type="entry name" value="alpha/beta hydrolase"/>
    <property type="match status" value="1"/>
</dbReference>
<comment type="caution">
    <text evidence="2">The sequence shown here is derived from an EMBL/GenBank/DDBJ whole genome shotgun (WGS) entry which is preliminary data.</text>
</comment>
<dbReference type="RefSeq" id="WP_128554510.1">
    <property type="nucleotide sequence ID" value="NZ_QUAK01000021.1"/>
</dbReference>
<dbReference type="PANTHER" id="PTHR47751">
    <property type="entry name" value="SUPERFAMILY HYDROLASE, PUTATIVE (AFU_ORTHOLOGUE AFUA_2G16580)-RELATED"/>
    <property type="match status" value="1"/>
</dbReference>
<dbReference type="AlphaFoldDB" id="A0A372MAH0"/>
<dbReference type="InterPro" id="IPR051411">
    <property type="entry name" value="Polyketide_trans_af380"/>
</dbReference>
<accession>A0A372MAH0</accession>
<evidence type="ECO:0000313" key="3">
    <source>
        <dbReference type="Proteomes" id="UP000263094"/>
    </source>
</evidence>